<dbReference type="CDD" id="cd03230">
    <property type="entry name" value="ABC_DR_subfamily_A"/>
    <property type="match status" value="1"/>
</dbReference>
<dbReference type="GO" id="GO:0016887">
    <property type="term" value="F:ATP hydrolysis activity"/>
    <property type="evidence" value="ECO:0007669"/>
    <property type="project" value="InterPro"/>
</dbReference>
<dbReference type="InterPro" id="IPR017871">
    <property type="entry name" value="ABC_transporter-like_CS"/>
</dbReference>
<sequence>MSGAPCVSLERISKRFGKGEKAVRALDGVSVEIAPGQITGLVGPDGAGKTTFLRIVTGLLHPEEGRVTVFGLDAVREQQKLVAQLGYMPQRFGLYEDLTVAENLDLYADLQGAPKSEREARFAEFLHMAGLAPFTDRLAGNLSGGMKQKLGLVCTLVGRPRLLLLDEPTVGVDPLSRRELWAILFRLRQEKNLTIVVSTSYLEEAERCQRVILLHQGKLLSEGDPAEIATRAAGKTVFVRSNEIPARSLHSRLARLPSVLSASIEGEGVRLLVEEPPFAEELATQGLAGVEIQPVAPRFADAFLAALGGRHKREGVMQRPSAPSAAGSGRIDQDMIVVRELSRFFGRFEAVKKISFHVRAGEVFGLLGPNGAGKSTTFRMLCGLLPPSGGVARVAGVDLRTGAASARARIGYVAQKFSLYGSLTVRQNMQFFARAYGLPPQRQAERIGWAEEEFELAVHRDADAESLPLGYKQRLALACALLHEPDVLFLDEPTSGMDPFAREELWLRIGEMAQQGVTVLITTHHLSEAEFCDRLIIIAEGRILAEGTPGEIKGPFRTPEMPEPSMEEAFVRLIERSRSEG</sequence>
<dbReference type="GO" id="GO:0005524">
    <property type="term" value="F:ATP binding"/>
    <property type="evidence" value="ECO:0007669"/>
    <property type="project" value="UniProtKB-KW"/>
</dbReference>
<dbReference type="SUPFAM" id="SSF52540">
    <property type="entry name" value="P-loop containing nucleoside triphosphate hydrolases"/>
    <property type="match status" value="2"/>
</dbReference>
<keyword evidence="1" id="KW-0547">Nucleotide-binding</keyword>
<evidence type="ECO:0000256" key="2">
    <source>
        <dbReference type="ARBA" id="ARBA00022840"/>
    </source>
</evidence>
<gene>
    <name evidence="4" type="primary">K00400</name>
    <name evidence="4" type="ORF">MAMC_00720</name>
</gene>
<accession>A0A5E6M8V5</accession>
<name>A0A5E6M8V5_9BACT</name>
<dbReference type="PANTHER" id="PTHR43038">
    <property type="entry name" value="ATP-BINDING CASSETTE, SUB-FAMILY H, MEMBER 1"/>
    <property type="match status" value="1"/>
</dbReference>
<proteinExistence type="predicted"/>
<dbReference type="EMBL" id="CABFUZ020000095">
    <property type="protein sequence ID" value="VVM05637.1"/>
    <property type="molecule type" value="Genomic_DNA"/>
</dbReference>
<keyword evidence="5" id="KW-1185">Reference proteome</keyword>
<dbReference type="InterPro" id="IPR003439">
    <property type="entry name" value="ABC_transporter-like_ATP-bd"/>
</dbReference>
<evidence type="ECO:0000259" key="3">
    <source>
        <dbReference type="PROSITE" id="PS50893"/>
    </source>
</evidence>
<feature type="domain" description="ABC transporter" evidence="3">
    <location>
        <begin position="7"/>
        <end position="241"/>
    </location>
</feature>
<dbReference type="AlphaFoldDB" id="A0A5E6M8V5"/>
<comment type="caution">
    <text evidence="4">The sequence shown here is derived from an EMBL/GenBank/DDBJ whole genome shotgun (WGS) entry which is preliminary data.</text>
</comment>
<dbReference type="OrthoDB" id="9804819at2"/>
<dbReference type="Proteomes" id="UP000381693">
    <property type="component" value="Unassembled WGS sequence"/>
</dbReference>
<dbReference type="SMART" id="SM00382">
    <property type="entry name" value="AAA"/>
    <property type="match status" value="2"/>
</dbReference>
<dbReference type="RefSeq" id="WP_142524799.1">
    <property type="nucleotide sequence ID" value="NZ_CABFUZ020000095.1"/>
</dbReference>
<dbReference type="PROSITE" id="PS00211">
    <property type="entry name" value="ABC_TRANSPORTER_1"/>
    <property type="match status" value="1"/>
</dbReference>
<dbReference type="PANTHER" id="PTHR43038:SF3">
    <property type="entry name" value="ABC TRANSPORTER G FAMILY MEMBER 20 ISOFORM X1"/>
    <property type="match status" value="1"/>
</dbReference>
<keyword evidence="2" id="KW-0067">ATP-binding</keyword>
<organism evidence="4 5">
    <name type="scientific">Methylacidimicrobium cyclopophantes</name>
    <dbReference type="NCBI Taxonomy" id="1041766"/>
    <lineage>
        <taxon>Bacteria</taxon>
        <taxon>Pseudomonadati</taxon>
        <taxon>Verrucomicrobiota</taxon>
        <taxon>Methylacidimicrobium</taxon>
    </lineage>
</organism>
<evidence type="ECO:0000256" key="1">
    <source>
        <dbReference type="ARBA" id="ARBA00022741"/>
    </source>
</evidence>
<feature type="domain" description="ABC transporter" evidence="3">
    <location>
        <begin position="336"/>
        <end position="565"/>
    </location>
</feature>
<reference evidence="4" key="1">
    <citation type="submission" date="2019-09" db="EMBL/GenBank/DDBJ databases">
        <authorList>
            <person name="Cremers G."/>
        </authorList>
    </citation>
    <scope>NUCLEOTIDE SEQUENCE [LARGE SCALE GENOMIC DNA]</scope>
    <source>
        <strain evidence="4">3B</strain>
    </source>
</reference>
<dbReference type="InterPro" id="IPR003593">
    <property type="entry name" value="AAA+_ATPase"/>
</dbReference>
<evidence type="ECO:0000313" key="5">
    <source>
        <dbReference type="Proteomes" id="UP000381693"/>
    </source>
</evidence>
<dbReference type="Pfam" id="PF00005">
    <property type="entry name" value="ABC_tran"/>
    <property type="match status" value="2"/>
</dbReference>
<protein>
    <submittedName>
        <fullName evidence="4">Methyl coenzyme M reductase system, component A2</fullName>
    </submittedName>
</protein>
<evidence type="ECO:0000313" key="4">
    <source>
        <dbReference type="EMBL" id="VVM05637.1"/>
    </source>
</evidence>
<dbReference type="Gene3D" id="3.40.50.300">
    <property type="entry name" value="P-loop containing nucleotide triphosphate hydrolases"/>
    <property type="match status" value="2"/>
</dbReference>
<dbReference type="InterPro" id="IPR027417">
    <property type="entry name" value="P-loop_NTPase"/>
</dbReference>
<dbReference type="PROSITE" id="PS50893">
    <property type="entry name" value="ABC_TRANSPORTER_2"/>
    <property type="match status" value="2"/>
</dbReference>